<dbReference type="InterPro" id="IPR028208">
    <property type="entry name" value="Effector_pro_NleD-like"/>
</dbReference>
<organism evidence="1 2">
    <name type="scientific">Bradyrhizobium jicamae</name>
    <dbReference type="NCBI Taxonomy" id="280332"/>
    <lineage>
        <taxon>Bacteria</taxon>
        <taxon>Pseudomonadati</taxon>
        <taxon>Pseudomonadota</taxon>
        <taxon>Alphaproteobacteria</taxon>
        <taxon>Hyphomicrobiales</taxon>
        <taxon>Nitrobacteraceae</taxon>
        <taxon>Bradyrhizobium</taxon>
    </lineage>
</organism>
<proteinExistence type="predicted"/>
<keyword evidence="2" id="KW-1185">Reference proteome</keyword>
<dbReference type="Proteomes" id="UP001315278">
    <property type="component" value="Unassembled WGS sequence"/>
</dbReference>
<reference evidence="2" key="1">
    <citation type="journal article" date="2021" name="ISME J.">
        <title>Evolutionary origin and ecological implication of a unique nif island in free-living Bradyrhizobium lineages.</title>
        <authorList>
            <person name="Tao J."/>
        </authorList>
    </citation>
    <scope>NUCLEOTIDE SEQUENCE [LARGE SCALE GENOMIC DNA]</scope>
    <source>
        <strain evidence="2">SZCCT0434</strain>
    </source>
</reference>
<gene>
    <name evidence="1" type="ORF">JQ615_38395</name>
</gene>
<protein>
    <recommendedName>
        <fullName evidence="3">Lysine-specific metallo-endopeptidase domain-containing protein</fullName>
    </recommendedName>
</protein>
<dbReference type="EMBL" id="JAFCJH010000075">
    <property type="protein sequence ID" value="MBR0801239.1"/>
    <property type="molecule type" value="Genomic_DNA"/>
</dbReference>
<name>A0ABS5FWQ1_9BRAD</name>
<evidence type="ECO:0008006" key="3">
    <source>
        <dbReference type="Google" id="ProtNLM"/>
    </source>
</evidence>
<dbReference type="RefSeq" id="WP_212495349.1">
    <property type="nucleotide sequence ID" value="NZ_JAFCJH010000075.1"/>
</dbReference>
<accession>A0ABS5FWQ1</accession>
<dbReference type="Pfam" id="PF14891">
    <property type="entry name" value="Peptidase_M91"/>
    <property type="match status" value="1"/>
</dbReference>
<sequence>MANYFVPPTEDQKRFDMRMDPKGSGSDQPFLHPWKVTVDLDGTISLGLWGGYDGYTPLEPTSNNPGIIKYQESKAAIPPNDRIFEILGLKIGFTIFDVWGRDRTTPWCSIQVEVKAASALGALGVTNVFGTDEFKEAVRSAQEKLWRSKCASDLRDAILKTGKRLTIIEQDPTNLRNTTDFSYPADRFATESGTPGRGTNTTIHYRPHQVKIGEGSEGWRTDGQPWISLAHEMIHAWMAMSGRTPRGKYEPEDETVGLGKYASEPYTENRIRSELGLQQRTIY</sequence>
<comment type="caution">
    <text evidence="1">The sequence shown here is derived from an EMBL/GenBank/DDBJ whole genome shotgun (WGS) entry which is preliminary data.</text>
</comment>
<evidence type="ECO:0000313" key="2">
    <source>
        <dbReference type="Proteomes" id="UP001315278"/>
    </source>
</evidence>
<evidence type="ECO:0000313" key="1">
    <source>
        <dbReference type="EMBL" id="MBR0801239.1"/>
    </source>
</evidence>